<name>A0A5J5FAR6_9PEZI</name>
<dbReference type="GO" id="GO:0140042">
    <property type="term" value="P:lipid droplet formation"/>
    <property type="evidence" value="ECO:0007669"/>
    <property type="project" value="UniProtKB-ARBA"/>
</dbReference>
<feature type="transmembrane region" description="Helical" evidence="8">
    <location>
        <begin position="103"/>
        <end position="128"/>
    </location>
</feature>
<feature type="transmembrane region" description="Helical" evidence="8">
    <location>
        <begin position="23"/>
        <end position="43"/>
    </location>
</feature>
<dbReference type="AlphaFoldDB" id="A0A5J5FAR6"/>
<evidence type="ECO:0000313" key="10">
    <source>
        <dbReference type="Proteomes" id="UP000326924"/>
    </source>
</evidence>
<dbReference type="GO" id="GO:0005789">
    <property type="term" value="C:endoplasmic reticulum membrane"/>
    <property type="evidence" value="ECO:0007669"/>
    <property type="project" value="UniProtKB-SubCell"/>
</dbReference>
<keyword evidence="6 8" id="KW-0472">Membrane</keyword>
<evidence type="ECO:0000256" key="1">
    <source>
        <dbReference type="ARBA" id="ARBA00004477"/>
    </source>
</evidence>
<dbReference type="OrthoDB" id="3990054at2759"/>
<dbReference type="PANTHER" id="PTHR21212:SF0">
    <property type="entry name" value="SEIPIN"/>
    <property type="match status" value="1"/>
</dbReference>
<feature type="non-terminal residue" evidence="9">
    <location>
        <position position="1"/>
    </location>
</feature>
<gene>
    <name evidence="9" type="ORF">FN846DRAFT_927269</name>
</gene>
<dbReference type="InParanoid" id="A0A5J5FAR6"/>
<dbReference type="InterPro" id="IPR009617">
    <property type="entry name" value="Seipin"/>
</dbReference>
<dbReference type="CDD" id="cd23995">
    <property type="entry name" value="Seipin_BSCL2_like"/>
    <property type="match status" value="1"/>
</dbReference>
<keyword evidence="5" id="KW-0443">Lipid metabolism</keyword>
<keyword evidence="4 8" id="KW-1133">Transmembrane helix</keyword>
<evidence type="ECO:0000256" key="3">
    <source>
        <dbReference type="ARBA" id="ARBA00022824"/>
    </source>
</evidence>
<reference evidence="9 10" key="1">
    <citation type="submission" date="2019-09" db="EMBL/GenBank/DDBJ databases">
        <title>Draft genome of the ectomycorrhizal ascomycete Sphaerosporella brunnea.</title>
        <authorList>
            <consortium name="DOE Joint Genome Institute"/>
            <person name="Benucci G.M."/>
            <person name="Marozzi G."/>
            <person name="Antonielli L."/>
            <person name="Sanchez S."/>
            <person name="Marco P."/>
            <person name="Wang X."/>
            <person name="Falini L.B."/>
            <person name="Barry K."/>
            <person name="Haridas S."/>
            <person name="Lipzen A."/>
            <person name="Labutti K."/>
            <person name="Grigoriev I.V."/>
            <person name="Murat C."/>
            <person name="Martin F."/>
            <person name="Albertini E."/>
            <person name="Donnini D."/>
            <person name="Bonito G."/>
        </authorList>
    </citation>
    <scope>NUCLEOTIDE SEQUENCE [LARGE SCALE GENOMIC DNA]</scope>
    <source>
        <strain evidence="9 10">Sb_GMNB300</strain>
    </source>
</reference>
<dbReference type="GO" id="GO:0006629">
    <property type="term" value="P:lipid metabolic process"/>
    <property type="evidence" value="ECO:0007669"/>
    <property type="project" value="UniProtKB-KW"/>
</dbReference>
<keyword evidence="2 8" id="KW-0812">Transmembrane</keyword>
<dbReference type="Pfam" id="PF06775">
    <property type="entry name" value="Seipin"/>
    <property type="match status" value="1"/>
</dbReference>
<evidence type="ECO:0000313" key="9">
    <source>
        <dbReference type="EMBL" id="KAA8914277.1"/>
    </source>
</evidence>
<evidence type="ECO:0000256" key="6">
    <source>
        <dbReference type="ARBA" id="ARBA00023136"/>
    </source>
</evidence>
<comment type="subcellular location">
    <subcellularLocation>
        <location evidence="1">Endoplasmic reticulum membrane</location>
        <topology evidence="1">Multi-pass membrane protein</topology>
    </subcellularLocation>
</comment>
<dbReference type="Proteomes" id="UP000326924">
    <property type="component" value="Unassembled WGS sequence"/>
</dbReference>
<feature type="compositionally biased region" description="Acidic residues" evidence="7">
    <location>
        <begin position="177"/>
        <end position="194"/>
    </location>
</feature>
<keyword evidence="10" id="KW-1185">Reference proteome</keyword>
<evidence type="ECO:0000256" key="4">
    <source>
        <dbReference type="ARBA" id="ARBA00022989"/>
    </source>
</evidence>
<organism evidence="9 10">
    <name type="scientific">Sphaerosporella brunnea</name>
    <dbReference type="NCBI Taxonomy" id="1250544"/>
    <lineage>
        <taxon>Eukaryota</taxon>
        <taxon>Fungi</taxon>
        <taxon>Dikarya</taxon>
        <taxon>Ascomycota</taxon>
        <taxon>Pezizomycotina</taxon>
        <taxon>Pezizomycetes</taxon>
        <taxon>Pezizales</taxon>
        <taxon>Pyronemataceae</taxon>
        <taxon>Sphaerosporella</taxon>
    </lineage>
</organism>
<proteinExistence type="predicted"/>
<accession>A0A5J5FAR6</accession>
<sequence length="229" mass="24903">EEEEEGGGGGAMMLLRERRPGALTYRTPLLVTLHTLVTAPLLLLGVTRQEETLHIVLTESAVFAHTPRSATVAVDAGLSLYSATLDFSAQLAGLRWVMFRWRVASFVVGTGMFWGVEVAGMLAAWWWASGYLARKKQEVQQQVLGKEQVADDVVQFSDAQRTFPSRAGEAYPTPEPEGGEVGDDEESTETEAEAEAAVLRDSGIGTESTERERMGSVRRRSRGAGSSAR</sequence>
<feature type="region of interest" description="Disordered" evidence="7">
    <location>
        <begin position="164"/>
        <end position="229"/>
    </location>
</feature>
<keyword evidence="3" id="KW-0256">Endoplasmic reticulum</keyword>
<evidence type="ECO:0000256" key="8">
    <source>
        <dbReference type="SAM" id="Phobius"/>
    </source>
</evidence>
<dbReference type="EMBL" id="VXIS01000007">
    <property type="protein sequence ID" value="KAA8914277.1"/>
    <property type="molecule type" value="Genomic_DNA"/>
</dbReference>
<comment type="caution">
    <text evidence="9">The sequence shown here is derived from an EMBL/GenBank/DDBJ whole genome shotgun (WGS) entry which is preliminary data.</text>
</comment>
<evidence type="ECO:0000256" key="7">
    <source>
        <dbReference type="SAM" id="MobiDB-lite"/>
    </source>
</evidence>
<dbReference type="PANTHER" id="PTHR21212">
    <property type="entry name" value="BERNARDINELLI-SEIP CONGENITAL LIPODYSTROPHY 2 HOMOLOG BSCL2 PROTEIN"/>
    <property type="match status" value="1"/>
</dbReference>
<protein>
    <submittedName>
        <fullName evidence="9">Putative adipose-regulatory protein-domain-containing protein</fullName>
    </submittedName>
</protein>
<evidence type="ECO:0000256" key="2">
    <source>
        <dbReference type="ARBA" id="ARBA00022692"/>
    </source>
</evidence>
<evidence type="ECO:0000256" key="5">
    <source>
        <dbReference type="ARBA" id="ARBA00023098"/>
    </source>
</evidence>